<evidence type="ECO:0000313" key="3">
    <source>
        <dbReference type="Proteomes" id="UP000186895"/>
    </source>
</evidence>
<evidence type="ECO:0000256" key="1">
    <source>
        <dbReference type="SAM" id="MobiDB-lite"/>
    </source>
</evidence>
<dbReference type="Proteomes" id="UP000186895">
    <property type="component" value="Unassembled WGS sequence"/>
</dbReference>
<dbReference type="AlphaFoldDB" id="A0A1N6SE25"/>
<name>A0A1N6SE25_9GAMM</name>
<dbReference type="STRING" id="49186.SAMN05421647_104205"/>
<proteinExistence type="predicted"/>
<dbReference type="eggNOG" id="COG3496">
    <property type="taxonomic scope" value="Bacteria"/>
</dbReference>
<keyword evidence="3" id="KW-1185">Reference proteome</keyword>
<accession>A0A1N6SE25</accession>
<evidence type="ECO:0000313" key="2">
    <source>
        <dbReference type="EMBL" id="SIQ39247.1"/>
    </source>
</evidence>
<dbReference type="PANTHER" id="PTHR33973">
    <property type="entry name" value="OS07G0153300 PROTEIN"/>
    <property type="match status" value="1"/>
</dbReference>
<dbReference type="InterPro" id="IPR010775">
    <property type="entry name" value="DUF1365"/>
</dbReference>
<sequence>MISSCLYAGQVMHHRFKPARHRFIYQVFSMLLDLEELDTLNKRLKLFSLNRFNLFSFHERDHGDGSSRPLVNQVRDALRSQGMNLGQGKVKLLCYPRLLGYVFNPLSVFYCYDEQGQLGAILYEVSNTFNQKHRYLIPVNQPDDSIIRQSCPKAFYVSPFIGMEARYHFRMQQPGKQVAVCIRETDKEGALLHASFTGKQRPLSDSSLLETFARYPLMTLKVIAGIHWEALHIWRKKIPLQPRPAPPASSITLVTNQREESHETI</sequence>
<dbReference type="RefSeq" id="WP_076462796.1">
    <property type="nucleotide sequence ID" value="NZ_FTMN01000004.1"/>
</dbReference>
<protein>
    <recommendedName>
        <fullName evidence="4">DUF1365 domain-containing protein</fullName>
    </recommendedName>
</protein>
<gene>
    <name evidence="2" type="ORF">SAMN05421647_104205</name>
</gene>
<evidence type="ECO:0008006" key="4">
    <source>
        <dbReference type="Google" id="ProtNLM"/>
    </source>
</evidence>
<dbReference type="Pfam" id="PF07103">
    <property type="entry name" value="DUF1365"/>
    <property type="match status" value="1"/>
</dbReference>
<organism evidence="2 3">
    <name type="scientific">Marinobacterium stanieri</name>
    <dbReference type="NCBI Taxonomy" id="49186"/>
    <lineage>
        <taxon>Bacteria</taxon>
        <taxon>Pseudomonadati</taxon>
        <taxon>Pseudomonadota</taxon>
        <taxon>Gammaproteobacteria</taxon>
        <taxon>Oceanospirillales</taxon>
        <taxon>Oceanospirillaceae</taxon>
        <taxon>Marinobacterium</taxon>
    </lineage>
</organism>
<reference evidence="2 3" key="1">
    <citation type="submission" date="2017-01" db="EMBL/GenBank/DDBJ databases">
        <authorList>
            <person name="Mah S.A."/>
            <person name="Swanson W.J."/>
            <person name="Moy G.W."/>
            <person name="Vacquier V.D."/>
        </authorList>
    </citation>
    <scope>NUCLEOTIDE SEQUENCE [LARGE SCALE GENOMIC DNA]</scope>
    <source>
        <strain evidence="2 3">DSM 7027</strain>
    </source>
</reference>
<dbReference type="EMBL" id="FTMN01000004">
    <property type="protein sequence ID" value="SIQ39247.1"/>
    <property type="molecule type" value="Genomic_DNA"/>
</dbReference>
<feature type="region of interest" description="Disordered" evidence="1">
    <location>
        <begin position="242"/>
        <end position="265"/>
    </location>
</feature>
<dbReference type="PANTHER" id="PTHR33973:SF4">
    <property type="entry name" value="OS07G0153300 PROTEIN"/>
    <property type="match status" value="1"/>
</dbReference>